<dbReference type="SUPFAM" id="SSF52777">
    <property type="entry name" value="CoA-dependent acyltransferases"/>
    <property type="match status" value="1"/>
</dbReference>
<dbReference type="Gene3D" id="3.30.559.30">
    <property type="entry name" value="Nonribosomal peptide synthetase, condensation domain"/>
    <property type="match status" value="1"/>
</dbReference>
<protein>
    <recommendedName>
        <fullName evidence="2">Condensation domain-containing protein</fullName>
    </recommendedName>
</protein>
<dbReference type="EMBL" id="JACJIP010000052">
    <property type="protein sequence ID" value="MBA9088478.1"/>
    <property type="molecule type" value="Genomic_DNA"/>
</dbReference>
<evidence type="ECO:0000259" key="2">
    <source>
        <dbReference type="Pfam" id="PF00668"/>
    </source>
</evidence>
<gene>
    <name evidence="3" type="ORF">FHR92_004994</name>
</gene>
<feature type="non-terminal residue" evidence="3">
    <location>
        <position position="286"/>
    </location>
</feature>
<dbReference type="AlphaFoldDB" id="A0A7W3SYW5"/>
<dbReference type="GO" id="GO:0003824">
    <property type="term" value="F:catalytic activity"/>
    <property type="evidence" value="ECO:0007669"/>
    <property type="project" value="InterPro"/>
</dbReference>
<accession>A0A7W3SYW5</accession>
<dbReference type="RefSeq" id="WP_182540085.1">
    <property type="nucleotide sequence ID" value="NZ_JACJIP010000052.1"/>
</dbReference>
<dbReference type="InterPro" id="IPR001242">
    <property type="entry name" value="Condensation_dom"/>
</dbReference>
<dbReference type="Proteomes" id="UP000567067">
    <property type="component" value="Unassembled WGS sequence"/>
</dbReference>
<dbReference type="GO" id="GO:0005737">
    <property type="term" value="C:cytoplasm"/>
    <property type="evidence" value="ECO:0007669"/>
    <property type="project" value="TreeGrafter"/>
</dbReference>
<reference evidence="3 4" key="1">
    <citation type="submission" date="2020-08" db="EMBL/GenBank/DDBJ databases">
        <title>Genomic Encyclopedia of Type Strains, Phase III (KMG-III): the genomes of soil and plant-associated and newly described type strains.</title>
        <authorList>
            <person name="Whitman W."/>
        </authorList>
    </citation>
    <scope>NUCLEOTIDE SEQUENCE [LARGE SCALE GENOMIC DNA]</scope>
    <source>
        <strain evidence="3 4">CECT 8693</strain>
    </source>
</reference>
<dbReference type="PANTHER" id="PTHR45527">
    <property type="entry name" value="NONRIBOSOMAL PEPTIDE SYNTHETASE"/>
    <property type="match status" value="1"/>
</dbReference>
<dbReference type="Pfam" id="PF00668">
    <property type="entry name" value="Condensation"/>
    <property type="match status" value="1"/>
</dbReference>
<evidence type="ECO:0000313" key="4">
    <source>
        <dbReference type="Proteomes" id="UP000567067"/>
    </source>
</evidence>
<name>A0A7W3SYW5_9BACL</name>
<dbReference type="PANTHER" id="PTHR45527:SF1">
    <property type="entry name" value="FATTY ACID SYNTHASE"/>
    <property type="match status" value="1"/>
</dbReference>
<dbReference type="GO" id="GO:0043041">
    <property type="term" value="P:amino acid activation for nonribosomal peptide biosynthetic process"/>
    <property type="evidence" value="ECO:0007669"/>
    <property type="project" value="TreeGrafter"/>
</dbReference>
<sequence>MRKFVPNKKHEEDRSSYWTYLLDADSSTAIKPLFPYRTSSERTADTNQMDWVFPQHVCEKLTKLSREYNIPMNVIIEAAWGLVLQKYNYTDYVMFGIIIDDPHLNGVMIPVRMRCNRDDVLFDLLQQLKEQEAESRKYAQCDILPRKINHLIKTVCIITDRTDKSKQIIHFPLKDQLSHNPPVLLLHFSFDCNQLNVMIRFDESNYTKSEINNILTMLTFALCAYAEDSERKVRDISFVSDEDRDKIVTQFQTKPTQYPHEESIKSLFEAQVKKTPDRIAVSCGTE</sequence>
<proteinExistence type="predicted"/>
<evidence type="ECO:0000256" key="1">
    <source>
        <dbReference type="ARBA" id="ARBA00022737"/>
    </source>
</evidence>
<organism evidence="3 4">
    <name type="scientific">Fontibacillus solani</name>
    <dbReference type="NCBI Taxonomy" id="1572857"/>
    <lineage>
        <taxon>Bacteria</taxon>
        <taxon>Bacillati</taxon>
        <taxon>Bacillota</taxon>
        <taxon>Bacilli</taxon>
        <taxon>Bacillales</taxon>
        <taxon>Paenibacillaceae</taxon>
        <taxon>Fontibacillus</taxon>
    </lineage>
</organism>
<dbReference type="GO" id="GO:0044550">
    <property type="term" value="P:secondary metabolite biosynthetic process"/>
    <property type="evidence" value="ECO:0007669"/>
    <property type="project" value="TreeGrafter"/>
</dbReference>
<keyword evidence="1" id="KW-0677">Repeat</keyword>
<comment type="caution">
    <text evidence="3">The sequence shown here is derived from an EMBL/GenBank/DDBJ whole genome shotgun (WGS) entry which is preliminary data.</text>
</comment>
<feature type="domain" description="Condensation" evidence="2">
    <location>
        <begin position="7"/>
        <end position="247"/>
    </location>
</feature>
<evidence type="ECO:0000313" key="3">
    <source>
        <dbReference type="EMBL" id="MBA9088478.1"/>
    </source>
</evidence>
<keyword evidence="4" id="KW-1185">Reference proteome</keyword>
<dbReference type="GO" id="GO:0031177">
    <property type="term" value="F:phosphopantetheine binding"/>
    <property type="evidence" value="ECO:0007669"/>
    <property type="project" value="TreeGrafter"/>
</dbReference>